<dbReference type="PANTHER" id="PTHR15141">
    <property type="entry name" value="TRANSCRIPTION ELONGATION FACTOR B POLYPEPTIDE 3"/>
    <property type="match status" value="1"/>
</dbReference>
<feature type="region of interest" description="Disordered" evidence="1">
    <location>
        <begin position="161"/>
        <end position="295"/>
    </location>
</feature>
<dbReference type="Proteomes" id="UP000223968">
    <property type="component" value="Unassembled WGS sequence"/>
</dbReference>
<feature type="compositionally biased region" description="Basic and acidic residues" evidence="1">
    <location>
        <begin position="231"/>
        <end position="250"/>
    </location>
</feature>
<feature type="compositionally biased region" description="Polar residues" evidence="1">
    <location>
        <begin position="209"/>
        <end position="223"/>
    </location>
</feature>
<dbReference type="PANTHER" id="PTHR15141:SF76">
    <property type="entry name" value="TRANSCRIPTION ELONGATION FACTOR B POLYPEPTIDE 3"/>
    <property type="match status" value="1"/>
</dbReference>
<dbReference type="GO" id="GO:0070449">
    <property type="term" value="C:elongin complex"/>
    <property type="evidence" value="ECO:0007669"/>
    <property type="project" value="InterPro"/>
</dbReference>
<name>A0A2B7XD38_9EURO</name>
<dbReference type="GO" id="GO:0006368">
    <property type="term" value="P:transcription elongation by RNA polymerase II"/>
    <property type="evidence" value="ECO:0007669"/>
    <property type="project" value="InterPro"/>
</dbReference>
<gene>
    <name evidence="2" type="ORF">AJ79_06465</name>
</gene>
<evidence type="ECO:0000256" key="1">
    <source>
        <dbReference type="SAM" id="MobiDB-lite"/>
    </source>
</evidence>
<reference evidence="2 3" key="1">
    <citation type="submission" date="2017-10" db="EMBL/GenBank/DDBJ databases">
        <title>Comparative genomics in systemic dimorphic fungi from Ajellomycetaceae.</title>
        <authorList>
            <person name="Munoz J.F."/>
            <person name="Mcewen J.G."/>
            <person name="Clay O.K."/>
            <person name="Cuomo C.A."/>
        </authorList>
    </citation>
    <scope>NUCLEOTIDE SEQUENCE [LARGE SCALE GENOMIC DNA]</scope>
    <source>
        <strain evidence="2 3">UAMH5409</strain>
    </source>
</reference>
<dbReference type="Gene3D" id="6.10.250.3180">
    <property type="match status" value="1"/>
</dbReference>
<dbReference type="Pfam" id="PF06881">
    <property type="entry name" value="Elongin_A"/>
    <property type="match status" value="1"/>
</dbReference>
<protein>
    <recommendedName>
        <fullName evidence="4">Elongin-A</fullName>
    </recommendedName>
</protein>
<feature type="compositionally biased region" description="Polar residues" evidence="1">
    <location>
        <begin position="283"/>
        <end position="294"/>
    </location>
</feature>
<feature type="compositionally biased region" description="Low complexity" evidence="1">
    <location>
        <begin position="273"/>
        <end position="282"/>
    </location>
</feature>
<sequence length="366" mass="41457">MPAPSLLYLAQKACLKITKRIDDIGLIRYDLIRPILQKIENPEKLHELELKSPHLLQHDAELWIEFIKRDVPGFDQLVLPENPDSWYDVYHELLDKNAREVDEDAERMRRALLGLDRQKAQQGAKVVDLQKMRLPKEKPSSMQRHAHFDRKMGGITPVFVSNVKEPGGKGITPYDQTPRWKFETPKLPRLSSSPAPRKSALPLVKRNQRLCTPTHRLNSSASGVVNAPRSLVEDYKRPAEPKIPRPRTNDPRSSMSSLNGISLRESEAKHSKSLLTSSSATSPRTPSINRQNLLIPSRDKALATSPSALNLNDSQFKTTHPSPMQPRQNSPKSSSEETKPISLRPVIRKRPATESVLVKPKRKRVL</sequence>
<keyword evidence="3" id="KW-1185">Reference proteome</keyword>
<proteinExistence type="predicted"/>
<organism evidence="2 3">
    <name type="scientific">Helicocarpus griseus UAMH5409</name>
    <dbReference type="NCBI Taxonomy" id="1447875"/>
    <lineage>
        <taxon>Eukaryota</taxon>
        <taxon>Fungi</taxon>
        <taxon>Dikarya</taxon>
        <taxon>Ascomycota</taxon>
        <taxon>Pezizomycotina</taxon>
        <taxon>Eurotiomycetes</taxon>
        <taxon>Eurotiomycetidae</taxon>
        <taxon>Onygenales</taxon>
        <taxon>Ajellomycetaceae</taxon>
        <taxon>Helicocarpus</taxon>
    </lineage>
</organism>
<dbReference type="InterPro" id="IPR010684">
    <property type="entry name" value="RNA_pol_II_trans_fac_SIII_A"/>
</dbReference>
<comment type="caution">
    <text evidence="2">The sequence shown here is derived from an EMBL/GenBank/DDBJ whole genome shotgun (WGS) entry which is preliminary data.</text>
</comment>
<dbReference type="EMBL" id="PDNB01000115">
    <property type="protein sequence ID" value="PGH06681.1"/>
    <property type="molecule type" value="Genomic_DNA"/>
</dbReference>
<dbReference type="AlphaFoldDB" id="A0A2B7XD38"/>
<evidence type="ECO:0008006" key="4">
    <source>
        <dbReference type="Google" id="ProtNLM"/>
    </source>
</evidence>
<feature type="region of interest" description="Disordered" evidence="1">
    <location>
        <begin position="311"/>
        <end position="366"/>
    </location>
</feature>
<feature type="compositionally biased region" description="Polar residues" evidence="1">
    <location>
        <begin position="251"/>
        <end position="260"/>
    </location>
</feature>
<accession>A0A2B7XD38</accession>
<evidence type="ECO:0000313" key="2">
    <source>
        <dbReference type="EMBL" id="PGH06681.1"/>
    </source>
</evidence>
<dbReference type="InterPro" id="IPR051870">
    <property type="entry name" value="Elongin-A_domain"/>
</dbReference>
<evidence type="ECO:0000313" key="3">
    <source>
        <dbReference type="Proteomes" id="UP000223968"/>
    </source>
</evidence>
<dbReference type="STRING" id="1447875.A0A2B7XD38"/>
<feature type="compositionally biased region" description="Polar residues" evidence="1">
    <location>
        <begin position="311"/>
        <end position="333"/>
    </location>
</feature>
<dbReference type="OrthoDB" id="21513at2759"/>